<evidence type="ECO:0000256" key="6">
    <source>
        <dbReference type="ARBA" id="ARBA00022741"/>
    </source>
</evidence>
<evidence type="ECO:0000256" key="7">
    <source>
        <dbReference type="ARBA" id="ARBA00022842"/>
    </source>
</evidence>
<dbReference type="EMBL" id="MCHY01000006">
    <property type="protein sequence ID" value="RKD25745.1"/>
    <property type="molecule type" value="Genomic_DNA"/>
</dbReference>
<dbReference type="PANTHER" id="PTHR46173:SF1">
    <property type="entry name" value="CCA TRNA NUCLEOTIDYLTRANSFERASE 1, MITOCHONDRIAL"/>
    <property type="match status" value="1"/>
</dbReference>
<keyword evidence="5" id="KW-0479">Metal-binding</keyword>
<dbReference type="Pfam" id="PF01743">
    <property type="entry name" value="PolyA_pol"/>
    <property type="match status" value="1"/>
</dbReference>
<dbReference type="Gene3D" id="1.10.246.80">
    <property type="match status" value="1"/>
</dbReference>
<dbReference type="CDD" id="cd05398">
    <property type="entry name" value="NT_ClassII-CCAase"/>
    <property type="match status" value="1"/>
</dbReference>
<evidence type="ECO:0000256" key="9">
    <source>
        <dbReference type="RuleBase" id="RU003953"/>
    </source>
</evidence>
<dbReference type="Gene3D" id="3.30.460.10">
    <property type="entry name" value="Beta Polymerase, domain 2"/>
    <property type="match status" value="1"/>
</dbReference>
<evidence type="ECO:0000256" key="5">
    <source>
        <dbReference type="ARBA" id="ARBA00022723"/>
    </source>
</evidence>
<evidence type="ECO:0000259" key="11">
    <source>
        <dbReference type="Pfam" id="PF12627"/>
    </source>
</evidence>
<evidence type="ECO:0000256" key="4">
    <source>
        <dbReference type="ARBA" id="ARBA00022695"/>
    </source>
</evidence>
<keyword evidence="3" id="KW-0819">tRNA processing</keyword>
<keyword evidence="8 9" id="KW-0694">RNA-binding</keyword>
<dbReference type="GO" id="GO:0046872">
    <property type="term" value="F:metal ion binding"/>
    <property type="evidence" value="ECO:0007669"/>
    <property type="project" value="UniProtKB-KW"/>
</dbReference>
<dbReference type="NCBIfam" id="NF009814">
    <property type="entry name" value="PRK13299.1"/>
    <property type="match status" value="1"/>
</dbReference>
<dbReference type="Gene3D" id="1.10.3090.10">
    <property type="entry name" value="cca-adding enzyme, domain 2"/>
    <property type="match status" value="1"/>
</dbReference>
<dbReference type="Pfam" id="PF13735">
    <property type="entry name" value="tRNA_NucTran2_2"/>
    <property type="match status" value="1"/>
</dbReference>
<keyword evidence="2 9" id="KW-0808">Transferase</keyword>
<dbReference type="SUPFAM" id="SSF81301">
    <property type="entry name" value="Nucleotidyltransferase"/>
    <property type="match status" value="1"/>
</dbReference>
<dbReference type="SUPFAM" id="SSF81891">
    <property type="entry name" value="Poly A polymerase C-terminal region-like"/>
    <property type="match status" value="1"/>
</dbReference>
<gene>
    <name evidence="13" type="ORF">BEP19_02035</name>
</gene>
<feature type="domain" description="Poly A polymerase head" evidence="10">
    <location>
        <begin position="20"/>
        <end position="139"/>
    </location>
</feature>
<dbReference type="OrthoDB" id="9805698at2"/>
<protein>
    <recommendedName>
        <fullName evidence="15">CCA tRNA nucleotidyltransferase</fullName>
    </recommendedName>
</protein>
<dbReference type="GO" id="GO:0016779">
    <property type="term" value="F:nucleotidyltransferase activity"/>
    <property type="evidence" value="ECO:0007669"/>
    <property type="project" value="UniProtKB-KW"/>
</dbReference>
<evidence type="ECO:0000256" key="3">
    <source>
        <dbReference type="ARBA" id="ARBA00022694"/>
    </source>
</evidence>
<reference evidence="13 14" key="1">
    <citation type="submission" date="2016-08" db="EMBL/GenBank/DDBJ databases">
        <title>Novel Firmicute Genomes.</title>
        <authorList>
            <person name="Poppleton D.I."/>
            <person name="Gribaldo S."/>
        </authorList>
    </citation>
    <scope>NUCLEOTIDE SEQUENCE [LARGE SCALE GENOMIC DNA]</scope>
    <source>
        <strain evidence="13 14">RAOx-1</strain>
    </source>
</reference>
<keyword evidence="4" id="KW-0548">Nucleotidyltransferase</keyword>
<dbReference type="RefSeq" id="WP_120188419.1">
    <property type="nucleotide sequence ID" value="NZ_MCHY01000006.1"/>
</dbReference>
<dbReference type="InterPro" id="IPR032810">
    <property type="entry name" value="CCA-adding_enz_C"/>
</dbReference>
<dbReference type="Pfam" id="PF12627">
    <property type="entry name" value="PolyA_pol_RNAbd"/>
    <property type="match status" value="1"/>
</dbReference>
<dbReference type="PANTHER" id="PTHR46173">
    <property type="entry name" value="CCA TRNA NUCLEOTIDYLTRANSFERASE 1, MITOCHONDRIAL"/>
    <property type="match status" value="1"/>
</dbReference>
<keyword evidence="14" id="KW-1185">Reference proteome</keyword>
<organism evidence="13 14">
    <name type="scientific">Ammoniphilus oxalaticus</name>
    <dbReference type="NCBI Taxonomy" id="66863"/>
    <lineage>
        <taxon>Bacteria</taxon>
        <taxon>Bacillati</taxon>
        <taxon>Bacillota</taxon>
        <taxon>Bacilli</taxon>
        <taxon>Bacillales</taxon>
        <taxon>Paenibacillaceae</taxon>
        <taxon>Aneurinibacillus group</taxon>
        <taxon>Ammoniphilus</taxon>
    </lineage>
</organism>
<dbReference type="InterPro" id="IPR050264">
    <property type="entry name" value="Bact_CCA-adding_enz_type3_sf"/>
</dbReference>
<evidence type="ECO:0000259" key="12">
    <source>
        <dbReference type="Pfam" id="PF13735"/>
    </source>
</evidence>
<evidence type="ECO:0008006" key="15">
    <source>
        <dbReference type="Google" id="ProtNLM"/>
    </source>
</evidence>
<evidence type="ECO:0000256" key="8">
    <source>
        <dbReference type="ARBA" id="ARBA00022884"/>
    </source>
</evidence>
<sequence length="413" mass="47195">MEQAARGLLEYLEQHGHTAYEVGGCVRDRLLGYPIQDIDIATSATPDQMLALFPRAIPTGIKHGTVTAFWQDHAFEVTTFRIDGSYSNHRQPDQVQFVDDITLDLARRDFTINAMAVNRRGQLIDPFGGQQDLERRLLRSVGDPQRRFSEDALRILRGIRFSARFDLEIEPQTWAAMLDCAPMLTAISRERIRDELAKMVGGVRPRRALSLLATPGLLPFDEWIALFASIPIAALPSGYSVLSERGRWVALWLQADWELERCRRLLRSWRFSNQEQRDKLHLLAAVRALPRATTDDRQAKRLLLSYGLALMLEAEQLTRWRSSQVDFAETSRIEQRWRRLDAQIEIREPRQLAIGGQALIDVFGREAGPWVGETLHTLFEQVALNGLPNQREPLLAAARKVWNEREGTNTEII</sequence>
<feature type="domain" description="CCA-adding enzyme C-terminal" evidence="12">
    <location>
        <begin position="243"/>
        <end position="397"/>
    </location>
</feature>
<dbReference type="Proteomes" id="UP000284219">
    <property type="component" value="Unassembled WGS sequence"/>
</dbReference>
<dbReference type="InterPro" id="IPR043519">
    <property type="entry name" value="NT_sf"/>
</dbReference>
<comment type="similarity">
    <text evidence="9">Belongs to the tRNA nucleotidyltransferase/poly(A) polymerase family.</text>
</comment>
<comment type="cofactor">
    <cofactor evidence="1">
        <name>Mg(2+)</name>
        <dbReference type="ChEBI" id="CHEBI:18420"/>
    </cofactor>
</comment>
<dbReference type="AlphaFoldDB" id="A0A419SN87"/>
<keyword evidence="7" id="KW-0460">Magnesium</keyword>
<accession>A0A419SN87</accession>
<evidence type="ECO:0000256" key="2">
    <source>
        <dbReference type="ARBA" id="ARBA00022679"/>
    </source>
</evidence>
<dbReference type="GO" id="GO:0008033">
    <property type="term" value="P:tRNA processing"/>
    <property type="evidence" value="ECO:0007669"/>
    <property type="project" value="UniProtKB-KW"/>
</dbReference>
<evidence type="ECO:0000313" key="13">
    <source>
        <dbReference type="EMBL" id="RKD25745.1"/>
    </source>
</evidence>
<keyword evidence="6" id="KW-0547">Nucleotide-binding</keyword>
<feature type="domain" description="tRNA nucleotidyltransferase/poly(A) polymerase RNA and SrmB- binding" evidence="11">
    <location>
        <begin position="167"/>
        <end position="218"/>
    </location>
</feature>
<dbReference type="InterPro" id="IPR002646">
    <property type="entry name" value="PolA_pol_head_dom"/>
</dbReference>
<evidence type="ECO:0000259" key="10">
    <source>
        <dbReference type="Pfam" id="PF01743"/>
    </source>
</evidence>
<dbReference type="InterPro" id="IPR032828">
    <property type="entry name" value="PolyA_RNA-bd"/>
</dbReference>
<comment type="caution">
    <text evidence="13">The sequence shown here is derived from an EMBL/GenBank/DDBJ whole genome shotgun (WGS) entry which is preliminary data.</text>
</comment>
<evidence type="ECO:0000313" key="14">
    <source>
        <dbReference type="Proteomes" id="UP000284219"/>
    </source>
</evidence>
<name>A0A419SN87_9BACL</name>
<evidence type="ECO:0000256" key="1">
    <source>
        <dbReference type="ARBA" id="ARBA00001946"/>
    </source>
</evidence>
<proteinExistence type="inferred from homology"/>
<dbReference type="GO" id="GO:0000166">
    <property type="term" value="F:nucleotide binding"/>
    <property type="evidence" value="ECO:0007669"/>
    <property type="project" value="UniProtKB-KW"/>
</dbReference>
<dbReference type="GO" id="GO:0000049">
    <property type="term" value="F:tRNA binding"/>
    <property type="evidence" value="ECO:0007669"/>
    <property type="project" value="TreeGrafter"/>
</dbReference>